<dbReference type="EMBL" id="RKHO01000001">
    <property type="protein sequence ID" value="ROR90744.1"/>
    <property type="molecule type" value="Genomic_DNA"/>
</dbReference>
<reference evidence="1 2" key="1">
    <citation type="submission" date="2018-11" db="EMBL/GenBank/DDBJ databases">
        <title>Sequencing the genomes of 1000 actinobacteria strains.</title>
        <authorList>
            <person name="Klenk H.-P."/>
        </authorList>
    </citation>
    <scope>NUCLEOTIDE SEQUENCE [LARGE SCALE GENOMIC DNA]</scope>
    <source>
        <strain evidence="1 2">DSM 12652</strain>
    </source>
</reference>
<accession>A0A3N2CU62</accession>
<evidence type="ECO:0000313" key="2">
    <source>
        <dbReference type="Proteomes" id="UP000281738"/>
    </source>
</evidence>
<gene>
    <name evidence="1" type="ORF">EDD33_1592</name>
</gene>
<comment type="caution">
    <text evidence="1">The sequence shown here is derived from an EMBL/GenBank/DDBJ whole genome shotgun (WGS) entry which is preliminary data.</text>
</comment>
<sequence>MKLMRTAAMIGIAKKVYDEAQKPENQAKIQVAVQRLRDRKQPRRH</sequence>
<organism evidence="1 2">
    <name type="scientific">Nocardioides aurantiacus</name>
    <dbReference type="NCBI Taxonomy" id="86796"/>
    <lineage>
        <taxon>Bacteria</taxon>
        <taxon>Bacillati</taxon>
        <taxon>Actinomycetota</taxon>
        <taxon>Actinomycetes</taxon>
        <taxon>Propionibacteriales</taxon>
        <taxon>Nocardioidaceae</taxon>
        <taxon>Nocardioides</taxon>
    </lineage>
</organism>
<dbReference type="AlphaFoldDB" id="A0A3N2CU62"/>
<evidence type="ECO:0000313" key="1">
    <source>
        <dbReference type="EMBL" id="ROR90744.1"/>
    </source>
</evidence>
<dbReference type="Proteomes" id="UP000281738">
    <property type="component" value="Unassembled WGS sequence"/>
</dbReference>
<proteinExistence type="predicted"/>
<protein>
    <submittedName>
        <fullName evidence="1">Uncharacterized protein</fullName>
    </submittedName>
</protein>
<name>A0A3N2CU62_9ACTN</name>
<keyword evidence="2" id="KW-1185">Reference proteome</keyword>
<dbReference type="RefSeq" id="WP_170169727.1">
    <property type="nucleotide sequence ID" value="NZ_RKHO01000001.1"/>
</dbReference>